<dbReference type="Gene3D" id="3.30.930.10">
    <property type="entry name" value="Bira Bifunctional Protein, Domain 2"/>
    <property type="match status" value="1"/>
</dbReference>
<name>A0ABT8AC32_9PROT</name>
<sequence>MSGDLLQELFAGRHLVPSGIDGLYGRGPLFEAVVTRLEAMIDRMVSADGAEVMRFPPGMPRRVLERSGYLKSFPDLAGAIHCFCGDERAHARLLATLEAGGDWTAATTGADIVLTPAACYPVYPAVAAAGPLPPEGRLIDVASWCFRHEPSRDPARLQMFRMREHVRIGTPEQVRHFRDAWMERASGFAAALALPARLDLANDPFFGRGGKLMADSQRDRQLKFELLIPVGSAERPTACMSFNYHQDHFGQAWDIRAAGPGGAGAVAHTACVGFGMERLTLAILRHHGLRPEAWPAPLRTALDWPAA</sequence>
<dbReference type="EC" id="6.2.1.n2" evidence="2"/>
<protein>
    <submittedName>
        <fullName evidence="2">Amino acid--[acyl-carrier-protein] ligase</fullName>
        <ecNumber evidence="2">6.2.1.n2</ecNumber>
    </submittedName>
</protein>
<evidence type="ECO:0000313" key="3">
    <source>
        <dbReference type="Proteomes" id="UP001529369"/>
    </source>
</evidence>
<dbReference type="NCBIfam" id="NF005479">
    <property type="entry name" value="PRK07080.1"/>
    <property type="match status" value="1"/>
</dbReference>
<reference evidence="3" key="1">
    <citation type="journal article" date="2019" name="Int. J. Syst. Evol. Microbiol.">
        <title>The Global Catalogue of Microorganisms (GCM) 10K type strain sequencing project: providing services to taxonomists for standard genome sequencing and annotation.</title>
        <authorList>
            <consortium name="The Broad Institute Genomics Platform"/>
            <consortium name="The Broad Institute Genome Sequencing Center for Infectious Disease"/>
            <person name="Wu L."/>
            <person name="Ma J."/>
        </authorList>
    </citation>
    <scope>NUCLEOTIDE SEQUENCE [LARGE SCALE GENOMIC DNA]</scope>
    <source>
        <strain evidence="3">CECT 7131</strain>
    </source>
</reference>
<dbReference type="CDD" id="cd00670">
    <property type="entry name" value="Gly_His_Pro_Ser_Thr_tRS_core"/>
    <property type="match status" value="1"/>
</dbReference>
<dbReference type="InterPro" id="IPR006195">
    <property type="entry name" value="aa-tRNA-synth_II"/>
</dbReference>
<dbReference type="PROSITE" id="PS50862">
    <property type="entry name" value="AA_TRNA_LIGASE_II"/>
    <property type="match status" value="1"/>
</dbReference>
<dbReference type="RefSeq" id="WP_290319126.1">
    <property type="nucleotide sequence ID" value="NZ_JAUFPN010000185.1"/>
</dbReference>
<evidence type="ECO:0000313" key="2">
    <source>
        <dbReference type="EMBL" id="MDN3567116.1"/>
    </source>
</evidence>
<feature type="domain" description="Aminoacyl-transfer RNA synthetases class-II family profile" evidence="1">
    <location>
        <begin position="145"/>
        <end position="291"/>
    </location>
</feature>
<dbReference type="GO" id="GO:0016874">
    <property type="term" value="F:ligase activity"/>
    <property type="evidence" value="ECO:0007669"/>
    <property type="project" value="UniProtKB-KW"/>
</dbReference>
<evidence type="ECO:0000259" key="1">
    <source>
        <dbReference type="PROSITE" id="PS50862"/>
    </source>
</evidence>
<gene>
    <name evidence="2" type="ORF">QWZ14_22280</name>
</gene>
<accession>A0ABT8AC32</accession>
<dbReference type="Proteomes" id="UP001529369">
    <property type="component" value="Unassembled WGS sequence"/>
</dbReference>
<organism evidence="2 3">
    <name type="scientific">Paeniroseomonas aquatica</name>
    <dbReference type="NCBI Taxonomy" id="373043"/>
    <lineage>
        <taxon>Bacteria</taxon>
        <taxon>Pseudomonadati</taxon>
        <taxon>Pseudomonadota</taxon>
        <taxon>Alphaproteobacteria</taxon>
        <taxon>Acetobacterales</taxon>
        <taxon>Acetobacteraceae</taxon>
        <taxon>Paeniroseomonas</taxon>
    </lineage>
</organism>
<keyword evidence="3" id="KW-1185">Reference proteome</keyword>
<keyword evidence="2" id="KW-0436">Ligase</keyword>
<dbReference type="EMBL" id="JAUFPN010000185">
    <property type="protein sequence ID" value="MDN3567116.1"/>
    <property type="molecule type" value="Genomic_DNA"/>
</dbReference>
<proteinExistence type="predicted"/>
<dbReference type="SUPFAM" id="SSF55681">
    <property type="entry name" value="Class II aaRS and biotin synthetases"/>
    <property type="match status" value="1"/>
</dbReference>
<dbReference type="InterPro" id="IPR045864">
    <property type="entry name" value="aa-tRNA-synth_II/BPL/LPL"/>
</dbReference>
<comment type="caution">
    <text evidence="2">The sequence shown here is derived from an EMBL/GenBank/DDBJ whole genome shotgun (WGS) entry which is preliminary data.</text>
</comment>